<comment type="caution">
    <text evidence="2">The sequence shown here is derived from an EMBL/GenBank/DDBJ whole genome shotgun (WGS) entry which is preliminary data.</text>
</comment>
<evidence type="ECO:0000313" key="3">
    <source>
        <dbReference type="Proteomes" id="UP001242480"/>
    </source>
</evidence>
<protein>
    <submittedName>
        <fullName evidence="2">Uncharacterized protein</fullName>
    </submittedName>
</protein>
<evidence type="ECO:0000256" key="1">
    <source>
        <dbReference type="SAM" id="MobiDB-lite"/>
    </source>
</evidence>
<keyword evidence="3" id="KW-1185">Reference proteome</keyword>
<evidence type="ECO:0000313" key="2">
    <source>
        <dbReference type="EMBL" id="MDQ0467188.1"/>
    </source>
</evidence>
<gene>
    <name evidence="2" type="ORF">QO011_000183</name>
</gene>
<reference evidence="2 3" key="1">
    <citation type="submission" date="2023-07" db="EMBL/GenBank/DDBJ databases">
        <title>Genomic Encyclopedia of Type Strains, Phase IV (KMG-IV): sequencing the most valuable type-strain genomes for metagenomic binning, comparative biology and taxonomic classification.</title>
        <authorList>
            <person name="Goeker M."/>
        </authorList>
    </citation>
    <scope>NUCLEOTIDE SEQUENCE [LARGE SCALE GENOMIC DNA]</scope>
    <source>
        <strain evidence="2 3">DSM 19619</strain>
    </source>
</reference>
<name>A0ABU0J168_9HYPH</name>
<dbReference type="Proteomes" id="UP001242480">
    <property type="component" value="Unassembled WGS sequence"/>
</dbReference>
<sequence length="114" mass="11811">MNTLFAIDYASMAEAERGLAQARTLQRGEAGPAILDAVLAHVPDQARERPASVLVLVAGELKEEAALPALSVLGGTIRHAAMAPAAGSRIRPGEKRPAHSEPEVAEAVAALDRG</sequence>
<feature type="compositionally biased region" description="Basic and acidic residues" evidence="1">
    <location>
        <begin position="91"/>
        <end position="102"/>
    </location>
</feature>
<proteinExistence type="predicted"/>
<feature type="region of interest" description="Disordered" evidence="1">
    <location>
        <begin position="84"/>
        <end position="114"/>
    </location>
</feature>
<dbReference type="EMBL" id="JAUSVX010000001">
    <property type="protein sequence ID" value="MDQ0467188.1"/>
    <property type="molecule type" value="Genomic_DNA"/>
</dbReference>
<accession>A0ABU0J168</accession>
<dbReference type="RefSeq" id="WP_307266512.1">
    <property type="nucleotide sequence ID" value="NZ_JAUSVX010000001.1"/>
</dbReference>
<organism evidence="2 3">
    <name type="scientific">Labrys wisconsinensis</name>
    <dbReference type="NCBI Taxonomy" id="425677"/>
    <lineage>
        <taxon>Bacteria</taxon>
        <taxon>Pseudomonadati</taxon>
        <taxon>Pseudomonadota</taxon>
        <taxon>Alphaproteobacteria</taxon>
        <taxon>Hyphomicrobiales</taxon>
        <taxon>Xanthobacteraceae</taxon>
        <taxon>Labrys</taxon>
    </lineage>
</organism>